<reference evidence="3" key="2">
    <citation type="submission" date="2025-08" db="UniProtKB">
        <authorList>
            <consortium name="RefSeq"/>
        </authorList>
    </citation>
    <scope>IDENTIFICATION</scope>
</reference>
<evidence type="ECO:0000313" key="2">
    <source>
        <dbReference type="Proteomes" id="UP001652625"/>
    </source>
</evidence>
<accession>A0ABM4B950</accession>
<proteinExistence type="predicted"/>
<evidence type="ECO:0000259" key="1">
    <source>
        <dbReference type="Pfam" id="PF21056"/>
    </source>
</evidence>
<keyword evidence="2" id="KW-1185">Reference proteome</keyword>
<protein>
    <submittedName>
        <fullName evidence="3">Uncharacterized protein LOC136075908</fullName>
    </submittedName>
</protein>
<dbReference type="GeneID" id="136075908"/>
<dbReference type="Pfam" id="PF21056">
    <property type="entry name" value="ZSWIM1-3_RNaseH-like"/>
    <property type="match status" value="1"/>
</dbReference>
<name>A0ABM4B950_HYDVU</name>
<sequence length="693" mass="80887">MSITHYTFTLDLFFANFVYGSFIGWKKNDPFIKVLLRPKCEVTANQNFEKNSTFLFVYQSQWQKDLLLRYGNEIILLDATYRTTRYSLPLFFLTVKTNIDYQVVATFVTENETKNAITEALTIIKDWNSSFQPSFCMTDYCNEEIESLETVFPGCHVIICDFHREQAWDRWLSKKTNDCSDFKGSIISILRRIARAQNNNEIEAAIEKLNTSNFWLDGKFHKFKKYITNYWLCNKERWIWAYRQDRLLVNLNTNNGLERQNETFKYTYLQRHKNSSITGMLTLLIEEFFADKFEHYSESNYKMSHGYKRYSVDVPEYLFNRPHHFVKQCLKKQSLANSFDINGVKMEGHGIFSINSFSNKQKSYTVYFGDENTMPSCTCKDWLRSCYLFLVFRKFPEAWSWDSLSLLYRQSPFLNLDIIKNDMVLNDSNICQSKHEDKNSHDYVDNVYTKLQSNQLGRIKRKKPSKSSEVREMLSTIKNLTFDFDETSEEIDYLHGMLSNVLGNLYPTRNKEKGLPVRTTHSHDYVANNHTKTVDLPIIKKKVSAHRVGKKIELFNSASNIKIDYIASEAQIQECIITDDQITGDITFTTNKMIANVSSESNTENAISNVPLLSSNDLEDLLNNQMLSDSVIHCFQNLIKKSHLSSNGLQDPILGQKLFFKILGSQPFVQVIHNGNNHWLAHWLAHMVVNMEK</sequence>
<gene>
    <name evidence="3" type="primary">LOC136075908</name>
</gene>
<evidence type="ECO:0000313" key="3">
    <source>
        <dbReference type="RefSeq" id="XP_065645423.1"/>
    </source>
</evidence>
<dbReference type="Proteomes" id="UP001652625">
    <property type="component" value="Chromosome 02"/>
</dbReference>
<dbReference type="PANTHER" id="PTHR47456">
    <property type="entry name" value="PHD-TYPE DOMAIN-CONTAINING PROTEIN"/>
    <property type="match status" value="1"/>
</dbReference>
<organism evidence="2 3">
    <name type="scientific">Hydra vulgaris</name>
    <name type="common">Hydra</name>
    <name type="synonym">Hydra attenuata</name>
    <dbReference type="NCBI Taxonomy" id="6087"/>
    <lineage>
        <taxon>Eukaryota</taxon>
        <taxon>Metazoa</taxon>
        <taxon>Cnidaria</taxon>
        <taxon>Hydrozoa</taxon>
        <taxon>Hydroidolina</taxon>
        <taxon>Anthoathecata</taxon>
        <taxon>Aplanulata</taxon>
        <taxon>Hydridae</taxon>
        <taxon>Hydra</taxon>
    </lineage>
</organism>
<dbReference type="RefSeq" id="XP_065645423.1">
    <property type="nucleotide sequence ID" value="XM_065789351.1"/>
</dbReference>
<feature type="domain" description="ZSWIM1/3 RNaseH-like" evidence="1">
    <location>
        <begin position="49"/>
        <end position="157"/>
    </location>
</feature>
<reference evidence="2" key="1">
    <citation type="submission" date="2025-05" db="UniProtKB">
        <authorList>
            <consortium name="RefSeq"/>
        </authorList>
    </citation>
    <scope>NUCLEOTIDE SEQUENCE [LARGE SCALE GENOMIC DNA]</scope>
</reference>
<dbReference type="InterPro" id="IPR048324">
    <property type="entry name" value="ZSWIM1-3_RNaseH-like"/>
</dbReference>